<gene>
    <name evidence="1" type="ORF">S03H2_45607</name>
</gene>
<comment type="caution">
    <text evidence="1">The sequence shown here is derived from an EMBL/GenBank/DDBJ whole genome shotgun (WGS) entry which is preliminary data.</text>
</comment>
<evidence type="ECO:0000313" key="1">
    <source>
        <dbReference type="EMBL" id="GAH72346.1"/>
    </source>
</evidence>
<sequence length="30" mass="3671">PTSFHSDPWWYKPRENGKKILLSDKQRIDK</sequence>
<dbReference type="AlphaFoldDB" id="X1HQA2"/>
<dbReference type="EMBL" id="BARU01028587">
    <property type="protein sequence ID" value="GAH72346.1"/>
    <property type="molecule type" value="Genomic_DNA"/>
</dbReference>
<organism evidence="1">
    <name type="scientific">marine sediment metagenome</name>
    <dbReference type="NCBI Taxonomy" id="412755"/>
    <lineage>
        <taxon>unclassified sequences</taxon>
        <taxon>metagenomes</taxon>
        <taxon>ecological metagenomes</taxon>
    </lineage>
</organism>
<protein>
    <submittedName>
        <fullName evidence="1">Uncharacterized protein</fullName>
    </submittedName>
</protein>
<reference evidence="1" key="1">
    <citation type="journal article" date="2014" name="Front. Microbiol.">
        <title>High frequency of phylogenetically diverse reductive dehalogenase-homologous genes in deep subseafloor sedimentary metagenomes.</title>
        <authorList>
            <person name="Kawai M."/>
            <person name="Futagami T."/>
            <person name="Toyoda A."/>
            <person name="Takaki Y."/>
            <person name="Nishi S."/>
            <person name="Hori S."/>
            <person name="Arai W."/>
            <person name="Tsubouchi T."/>
            <person name="Morono Y."/>
            <person name="Uchiyama I."/>
            <person name="Ito T."/>
            <person name="Fujiyama A."/>
            <person name="Inagaki F."/>
            <person name="Takami H."/>
        </authorList>
    </citation>
    <scope>NUCLEOTIDE SEQUENCE</scope>
    <source>
        <strain evidence="1">Expedition CK06-06</strain>
    </source>
</reference>
<proteinExistence type="predicted"/>
<feature type="non-terminal residue" evidence="1">
    <location>
        <position position="1"/>
    </location>
</feature>
<name>X1HQA2_9ZZZZ</name>
<accession>X1HQA2</accession>